<evidence type="ECO:0000256" key="6">
    <source>
        <dbReference type="SAM" id="Phobius"/>
    </source>
</evidence>
<gene>
    <name evidence="8" type="ORF">IAB60_10405</name>
</gene>
<evidence type="ECO:0000259" key="7">
    <source>
        <dbReference type="PROSITE" id="PS50106"/>
    </source>
</evidence>
<feature type="domain" description="PDZ" evidence="7">
    <location>
        <begin position="327"/>
        <end position="419"/>
    </location>
</feature>
<evidence type="ECO:0000256" key="3">
    <source>
        <dbReference type="ARBA" id="ARBA00022801"/>
    </source>
</evidence>
<dbReference type="Pfam" id="PF13365">
    <property type="entry name" value="Trypsin_2"/>
    <property type="match status" value="1"/>
</dbReference>
<evidence type="ECO:0000256" key="1">
    <source>
        <dbReference type="ARBA" id="ARBA00010541"/>
    </source>
</evidence>
<dbReference type="Proteomes" id="UP000886860">
    <property type="component" value="Unassembled WGS sequence"/>
</dbReference>
<feature type="region of interest" description="Disordered" evidence="5">
    <location>
        <begin position="65"/>
        <end position="103"/>
    </location>
</feature>
<dbReference type="PROSITE" id="PS50106">
    <property type="entry name" value="PDZ"/>
    <property type="match status" value="1"/>
</dbReference>
<feature type="coiled-coil region" evidence="4">
    <location>
        <begin position="110"/>
        <end position="137"/>
    </location>
</feature>
<sequence>MPDKNNLEQDPEKRRFINEKIVKPKWSRAQIFRRFLLLCFCAVLFGLLAAVTFVVSEPLARKYLTPEDETESAPISIPKDEPETTAPTAPPETTTAEESEPLEEVVRNEVEKYQFSIDELEAMYASLNDLAKEADKGIVTIHSVKTQMDWFNNPVETSGMYAGAIVEATDEEYLILAPCAAVENADSLEITLADGTQAAGQLKGADSISGMAVISVAAEAVSEKTAAQIKVLELGNSYAAAQGDLVFACGSPAGVVHSISTGQISYVAKNMPVVDGSSRLFYTTVNANVPQGTFLLNTDGQLIGWATQDYAEENGFITMVYSLSDYKAVLEKLYNGIPAPYFGITGQEVSETMRQSGLPLGVYVNQVSADSPAYNAGIQNGDVITRIGEGKIVTMKDFQNCLETLSAGETVKVEIQRYGRESYSPIEYDVTIGAR</sequence>
<feature type="compositionally biased region" description="Low complexity" evidence="5">
    <location>
        <begin position="84"/>
        <end position="94"/>
    </location>
</feature>
<keyword evidence="6" id="KW-0812">Transmembrane</keyword>
<protein>
    <submittedName>
        <fullName evidence="8">PDZ domain-containing protein</fullName>
    </submittedName>
</protein>
<dbReference type="AlphaFoldDB" id="A0A9D1GKL8"/>
<dbReference type="PRINTS" id="PR00834">
    <property type="entry name" value="PROTEASES2C"/>
</dbReference>
<feature type="transmembrane region" description="Helical" evidence="6">
    <location>
        <begin position="35"/>
        <end position="55"/>
    </location>
</feature>
<keyword evidence="4" id="KW-0175">Coiled coil</keyword>
<reference evidence="8" key="2">
    <citation type="journal article" date="2021" name="PeerJ">
        <title>Extensive microbial diversity within the chicken gut microbiome revealed by metagenomics and culture.</title>
        <authorList>
            <person name="Gilroy R."/>
            <person name="Ravi A."/>
            <person name="Getino M."/>
            <person name="Pursley I."/>
            <person name="Horton D.L."/>
            <person name="Alikhan N.F."/>
            <person name="Baker D."/>
            <person name="Gharbi K."/>
            <person name="Hall N."/>
            <person name="Watson M."/>
            <person name="Adriaenssens E.M."/>
            <person name="Foster-Nyarko E."/>
            <person name="Jarju S."/>
            <person name="Secka A."/>
            <person name="Antonio M."/>
            <person name="Oren A."/>
            <person name="Chaudhuri R.R."/>
            <person name="La Ragione R."/>
            <person name="Hildebrand F."/>
            <person name="Pallen M.J."/>
        </authorList>
    </citation>
    <scope>NUCLEOTIDE SEQUENCE</scope>
    <source>
        <strain evidence="8">CHK123-3438</strain>
    </source>
</reference>
<dbReference type="EMBL" id="DVKS01000178">
    <property type="protein sequence ID" value="HIT42481.1"/>
    <property type="molecule type" value="Genomic_DNA"/>
</dbReference>
<dbReference type="SUPFAM" id="SSF50156">
    <property type="entry name" value="PDZ domain-like"/>
    <property type="match status" value="1"/>
</dbReference>
<organism evidence="8 9">
    <name type="scientific">Candidatus Caccovicinus merdipullorum</name>
    <dbReference type="NCBI Taxonomy" id="2840724"/>
    <lineage>
        <taxon>Bacteria</taxon>
        <taxon>Bacillati</taxon>
        <taxon>Bacillota</taxon>
        <taxon>Clostridia</taxon>
        <taxon>Eubacteriales</taxon>
        <taxon>Candidatus Caccovicinus</taxon>
    </lineage>
</organism>
<dbReference type="SUPFAM" id="SSF50494">
    <property type="entry name" value="Trypsin-like serine proteases"/>
    <property type="match status" value="1"/>
</dbReference>
<name>A0A9D1GKL8_9FIRM</name>
<dbReference type="GO" id="GO:0006508">
    <property type="term" value="P:proteolysis"/>
    <property type="evidence" value="ECO:0007669"/>
    <property type="project" value="UniProtKB-KW"/>
</dbReference>
<keyword evidence="6" id="KW-1133">Transmembrane helix</keyword>
<comment type="similarity">
    <text evidence="1">Belongs to the peptidase S1C family.</text>
</comment>
<dbReference type="PANTHER" id="PTHR22939">
    <property type="entry name" value="SERINE PROTEASE FAMILY S1C HTRA-RELATED"/>
    <property type="match status" value="1"/>
</dbReference>
<dbReference type="InterPro" id="IPR036034">
    <property type="entry name" value="PDZ_sf"/>
</dbReference>
<dbReference type="Pfam" id="PF13180">
    <property type="entry name" value="PDZ_2"/>
    <property type="match status" value="1"/>
</dbReference>
<evidence type="ECO:0000313" key="9">
    <source>
        <dbReference type="Proteomes" id="UP000886860"/>
    </source>
</evidence>
<keyword evidence="3" id="KW-0378">Hydrolase</keyword>
<dbReference type="SMART" id="SM00228">
    <property type="entry name" value="PDZ"/>
    <property type="match status" value="1"/>
</dbReference>
<dbReference type="Gene3D" id="2.40.10.120">
    <property type="match status" value="1"/>
</dbReference>
<accession>A0A9D1GKL8</accession>
<comment type="caution">
    <text evidence="8">The sequence shown here is derived from an EMBL/GenBank/DDBJ whole genome shotgun (WGS) entry which is preliminary data.</text>
</comment>
<dbReference type="InterPro" id="IPR001478">
    <property type="entry name" value="PDZ"/>
</dbReference>
<reference evidence="8" key="1">
    <citation type="submission" date="2020-10" db="EMBL/GenBank/DDBJ databases">
        <authorList>
            <person name="Gilroy R."/>
        </authorList>
    </citation>
    <scope>NUCLEOTIDE SEQUENCE</scope>
    <source>
        <strain evidence="8">CHK123-3438</strain>
    </source>
</reference>
<proteinExistence type="inferred from homology"/>
<dbReference type="InterPro" id="IPR001940">
    <property type="entry name" value="Peptidase_S1C"/>
</dbReference>
<evidence type="ECO:0000256" key="2">
    <source>
        <dbReference type="ARBA" id="ARBA00022670"/>
    </source>
</evidence>
<dbReference type="GO" id="GO:0004252">
    <property type="term" value="F:serine-type endopeptidase activity"/>
    <property type="evidence" value="ECO:0007669"/>
    <property type="project" value="InterPro"/>
</dbReference>
<keyword evidence="2" id="KW-0645">Protease</keyword>
<dbReference type="PANTHER" id="PTHR22939:SF129">
    <property type="entry name" value="SERINE PROTEASE HTRA2, MITOCHONDRIAL"/>
    <property type="match status" value="1"/>
</dbReference>
<keyword evidence="6" id="KW-0472">Membrane</keyword>
<evidence type="ECO:0000256" key="5">
    <source>
        <dbReference type="SAM" id="MobiDB-lite"/>
    </source>
</evidence>
<dbReference type="Gene3D" id="2.30.42.10">
    <property type="match status" value="1"/>
</dbReference>
<dbReference type="InterPro" id="IPR009003">
    <property type="entry name" value="Peptidase_S1_PA"/>
</dbReference>
<evidence type="ECO:0000256" key="4">
    <source>
        <dbReference type="SAM" id="Coils"/>
    </source>
</evidence>
<evidence type="ECO:0000313" key="8">
    <source>
        <dbReference type="EMBL" id="HIT42481.1"/>
    </source>
</evidence>